<feature type="repeat" description="TPR" evidence="1">
    <location>
        <begin position="398"/>
        <end position="431"/>
    </location>
</feature>
<keyword evidence="4" id="KW-1185">Reference proteome</keyword>
<keyword evidence="2" id="KW-0472">Membrane</keyword>
<gene>
    <name evidence="3" type="ORF">A3840_07730</name>
</gene>
<evidence type="ECO:0000313" key="3">
    <source>
        <dbReference type="EMBL" id="OAM78031.1"/>
    </source>
</evidence>
<dbReference type="Gene3D" id="1.25.40.10">
    <property type="entry name" value="Tetratricopeptide repeat domain"/>
    <property type="match status" value="1"/>
</dbReference>
<keyword evidence="2" id="KW-1133">Transmembrane helix</keyword>
<sequence length="571" mass="61050">MSDGEPRDEEVAAALQRLLGWPEIARSGQLAKFLAYIVERKLRGEAQSIKAYSIAVDVFGRPADFDPQTDPIVRVQARRLRGLLTRFYQEDGAGEAVRIALPTGRYVPEFVRWIAGEDEARGAGAAPVPAGPDRKGGLPATWFVLAGFALAGAILAFAYSSWAWRNGANGDAVGPLERPSVTVTEFQSLTGNIADLGMAAGLAIELVTDLEHFETIAVHYGGGAAATDGQNTDDYVLSGIVRREAGGLQYSAILTETASDNVVWNQAIALDGEDLRRADLLNQISDRLSLVLGNPRGPLHRAARALAADGTALEGRESPYLCRVLFDLYRESGSTVSAERAQTCFVALGDRARGSGQALAALASLVAETGPGDGSAAERLSRAGDMLAEAVLLAPVSAFVWEQRARFFELVGQHDQAEAAYSTTYQLNPSNTDAIAARARHFAFMGRLDAAARLAGPLIADSPEPPAWYFCVPALDALRLGQYRRAVEYAGIYAEADRELGPVLAVMAGQGLGDADVVNRYLPRVLDLSSFRARGILTQLRQRISNETLLRDMRVALLSAGVPPAALNAGF</sequence>
<dbReference type="STRING" id="1770058.A3840_07730"/>
<dbReference type="InterPro" id="IPR019734">
    <property type="entry name" value="TPR_rpt"/>
</dbReference>
<name>A0A178HYX9_9HYPH</name>
<dbReference type="PROSITE" id="PS50005">
    <property type="entry name" value="TPR"/>
    <property type="match status" value="1"/>
</dbReference>
<feature type="transmembrane region" description="Helical" evidence="2">
    <location>
        <begin position="142"/>
        <end position="164"/>
    </location>
</feature>
<evidence type="ECO:0000256" key="2">
    <source>
        <dbReference type="SAM" id="Phobius"/>
    </source>
</evidence>
<evidence type="ECO:0000313" key="4">
    <source>
        <dbReference type="Proteomes" id="UP000078389"/>
    </source>
</evidence>
<dbReference type="InterPro" id="IPR011990">
    <property type="entry name" value="TPR-like_helical_dom_sf"/>
</dbReference>
<dbReference type="SUPFAM" id="SSF48452">
    <property type="entry name" value="TPR-like"/>
    <property type="match status" value="1"/>
</dbReference>
<reference evidence="3 4" key="1">
    <citation type="submission" date="2016-03" db="EMBL/GenBank/DDBJ databases">
        <title>Genome sequencing of Devosia sp. S37.</title>
        <authorList>
            <person name="Mohd Nor M."/>
        </authorList>
    </citation>
    <scope>NUCLEOTIDE SEQUENCE [LARGE SCALE GENOMIC DNA]</scope>
    <source>
        <strain evidence="3 4">S37</strain>
    </source>
</reference>
<dbReference type="Proteomes" id="UP000078389">
    <property type="component" value="Unassembled WGS sequence"/>
</dbReference>
<dbReference type="OrthoDB" id="100177at2"/>
<dbReference type="AlphaFoldDB" id="A0A178HYX9"/>
<keyword evidence="2" id="KW-0812">Transmembrane</keyword>
<proteinExistence type="predicted"/>
<keyword evidence="1" id="KW-0802">TPR repeat</keyword>
<dbReference type="RefSeq" id="WP_067454369.1">
    <property type="nucleotide sequence ID" value="NZ_LVVY01000074.1"/>
</dbReference>
<organism evidence="3 4">
    <name type="scientific">Devosia elaeis</name>
    <dbReference type="NCBI Taxonomy" id="1770058"/>
    <lineage>
        <taxon>Bacteria</taxon>
        <taxon>Pseudomonadati</taxon>
        <taxon>Pseudomonadota</taxon>
        <taxon>Alphaproteobacteria</taxon>
        <taxon>Hyphomicrobiales</taxon>
        <taxon>Devosiaceae</taxon>
        <taxon>Devosia</taxon>
    </lineage>
</organism>
<evidence type="ECO:0000256" key="1">
    <source>
        <dbReference type="PROSITE-ProRule" id="PRU00339"/>
    </source>
</evidence>
<comment type="caution">
    <text evidence="3">The sequence shown here is derived from an EMBL/GenBank/DDBJ whole genome shotgun (WGS) entry which is preliminary data.</text>
</comment>
<protein>
    <submittedName>
        <fullName evidence="3">Uncharacterized protein</fullName>
    </submittedName>
</protein>
<accession>A0A178HYX9</accession>
<dbReference type="EMBL" id="LVVY01000074">
    <property type="protein sequence ID" value="OAM78031.1"/>
    <property type="molecule type" value="Genomic_DNA"/>
</dbReference>